<evidence type="ECO:0000313" key="2">
    <source>
        <dbReference type="EMBL" id="RTX70962.1"/>
    </source>
</evidence>
<dbReference type="Proteomes" id="UP000274792">
    <property type="component" value="Unassembled WGS sequence"/>
</dbReference>
<organism evidence="2 3">
    <name type="scientific">Mammaliicoccus sciuri</name>
    <name type="common">Staphylococcus sciuri</name>
    <dbReference type="NCBI Taxonomy" id="1296"/>
    <lineage>
        <taxon>Bacteria</taxon>
        <taxon>Bacillati</taxon>
        <taxon>Bacillota</taxon>
        <taxon>Bacilli</taxon>
        <taxon>Bacillales</taxon>
        <taxon>Staphylococcaceae</taxon>
        <taxon>Mammaliicoccus</taxon>
    </lineage>
</organism>
<protein>
    <submittedName>
        <fullName evidence="2">Uncharacterized protein</fullName>
    </submittedName>
</protein>
<feature type="transmembrane region" description="Helical" evidence="1">
    <location>
        <begin position="7"/>
        <end position="26"/>
    </location>
</feature>
<feature type="transmembrane region" description="Helical" evidence="1">
    <location>
        <begin position="32"/>
        <end position="51"/>
    </location>
</feature>
<keyword evidence="1" id="KW-0472">Membrane</keyword>
<sequence>MKAFLYFIYFMVVFFILNYLIDLLIFKDNEVLKNIISAFIYAILMTLLFNVSDKGKKKIN</sequence>
<name>A0AAJ4SFL7_MAMSC</name>
<comment type="caution">
    <text evidence="2">The sequence shown here is derived from an EMBL/GenBank/DDBJ whole genome shotgun (WGS) entry which is preliminary data.</text>
</comment>
<dbReference type="AlphaFoldDB" id="A0AAJ4SFL7"/>
<reference evidence="2 3" key="1">
    <citation type="submission" date="2018-10" db="EMBL/GenBank/DDBJ databases">
        <title>A collection Staphylococci species genome sequencing.</title>
        <authorList>
            <person name="Cole K."/>
        </authorList>
    </citation>
    <scope>NUCLEOTIDE SEQUENCE [LARGE SCALE GENOMIC DNA]</scope>
    <source>
        <strain evidence="3">NCTC 12218</strain>
    </source>
</reference>
<accession>A0AAJ4SFL7</accession>
<proteinExistence type="predicted"/>
<dbReference type="EMBL" id="RXWV01000083">
    <property type="protein sequence ID" value="RTX70962.1"/>
    <property type="molecule type" value="Genomic_DNA"/>
</dbReference>
<gene>
    <name evidence="2" type="ORF">CD117_12995</name>
</gene>
<evidence type="ECO:0000256" key="1">
    <source>
        <dbReference type="SAM" id="Phobius"/>
    </source>
</evidence>
<keyword evidence="1" id="KW-0812">Transmembrane</keyword>
<keyword evidence="1" id="KW-1133">Transmembrane helix</keyword>
<evidence type="ECO:0000313" key="3">
    <source>
        <dbReference type="Proteomes" id="UP000274792"/>
    </source>
</evidence>